<dbReference type="Proteomes" id="UP000244892">
    <property type="component" value="Chromosome"/>
</dbReference>
<name>A0A2U8FPC9_9BURK</name>
<dbReference type="RefSeq" id="WP_109033940.1">
    <property type="nucleotide sequence ID" value="NZ_CP029210.1"/>
</dbReference>
<feature type="region of interest" description="Disordered" evidence="8">
    <location>
        <begin position="1"/>
        <end position="23"/>
    </location>
</feature>
<dbReference type="Gene3D" id="1.10.3720.10">
    <property type="entry name" value="MetI-like"/>
    <property type="match status" value="1"/>
</dbReference>
<evidence type="ECO:0000256" key="5">
    <source>
        <dbReference type="ARBA" id="ARBA00022989"/>
    </source>
</evidence>
<feature type="compositionally biased region" description="Low complexity" evidence="8">
    <location>
        <begin position="1"/>
        <end position="12"/>
    </location>
</feature>
<evidence type="ECO:0000256" key="8">
    <source>
        <dbReference type="SAM" id="MobiDB-lite"/>
    </source>
</evidence>
<dbReference type="OrthoDB" id="8138334at2"/>
<feature type="transmembrane region" description="Helical" evidence="7">
    <location>
        <begin position="239"/>
        <end position="261"/>
    </location>
</feature>
<evidence type="ECO:0000256" key="4">
    <source>
        <dbReference type="ARBA" id="ARBA00022692"/>
    </source>
</evidence>
<dbReference type="PROSITE" id="PS50928">
    <property type="entry name" value="ABC_TM1"/>
    <property type="match status" value="1"/>
</dbReference>
<protein>
    <submittedName>
        <fullName evidence="10">ABC transporter permease</fullName>
    </submittedName>
</protein>
<dbReference type="SUPFAM" id="SSF161098">
    <property type="entry name" value="MetI-like"/>
    <property type="match status" value="1"/>
</dbReference>
<evidence type="ECO:0000256" key="6">
    <source>
        <dbReference type="ARBA" id="ARBA00023136"/>
    </source>
</evidence>
<keyword evidence="11" id="KW-1185">Reference proteome</keyword>
<dbReference type="Pfam" id="PF00528">
    <property type="entry name" value="BPD_transp_1"/>
    <property type="match status" value="1"/>
</dbReference>
<feature type="transmembrane region" description="Helical" evidence="7">
    <location>
        <begin position="120"/>
        <end position="142"/>
    </location>
</feature>
<dbReference type="InterPro" id="IPR035906">
    <property type="entry name" value="MetI-like_sf"/>
</dbReference>
<dbReference type="KEGG" id="aon:DEH84_01010"/>
<evidence type="ECO:0000256" key="2">
    <source>
        <dbReference type="ARBA" id="ARBA00022448"/>
    </source>
</evidence>
<keyword evidence="4 7" id="KW-0812">Transmembrane</keyword>
<dbReference type="GO" id="GO:0005886">
    <property type="term" value="C:plasma membrane"/>
    <property type="evidence" value="ECO:0007669"/>
    <property type="project" value="UniProtKB-SubCell"/>
</dbReference>
<keyword evidence="6 7" id="KW-0472">Membrane</keyword>
<feature type="transmembrane region" description="Helical" evidence="7">
    <location>
        <begin position="149"/>
        <end position="172"/>
    </location>
</feature>
<evidence type="ECO:0000313" key="10">
    <source>
        <dbReference type="EMBL" id="AWI52186.1"/>
    </source>
</evidence>
<dbReference type="EMBL" id="CP029210">
    <property type="protein sequence ID" value="AWI52186.1"/>
    <property type="molecule type" value="Genomic_DNA"/>
</dbReference>
<proteinExistence type="inferred from homology"/>
<feature type="transmembrane region" description="Helical" evidence="7">
    <location>
        <begin position="184"/>
        <end position="203"/>
    </location>
</feature>
<comment type="similarity">
    <text evidence="7">Belongs to the binding-protein-dependent transport system permease family.</text>
</comment>
<evidence type="ECO:0000256" key="3">
    <source>
        <dbReference type="ARBA" id="ARBA00022475"/>
    </source>
</evidence>
<evidence type="ECO:0000256" key="1">
    <source>
        <dbReference type="ARBA" id="ARBA00004651"/>
    </source>
</evidence>
<feature type="transmembrane region" description="Helical" evidence="7">
    <location>
        <begin position="281"/>
        <end position="302"/>
    </location>
</feature>
<sequence>MTTPTATLPAAARTRRPGAPEPALSWGARTGPVLAVTLAVLVLWYLAAIALNAHGAIERVLGGPDGAWSATQLVQTTWAMQRPILPVPHQIGLDIWHSVRDWPIDSPRNLLLHARTTAEATLLGFGLGTALGLLLAIGIVHARTLEKALLPWIVASQTVPVLAIAPIVLVVLGSLGFTGTLPKAVIAMYLCFFPVTVAMVQGLRSPQRIETELFHTYAASRWQALWALRLPASLPHLFPALRVAIAAGLVGAIVAELPTGAQAGLGARLLTSSYYGNTVQIWSALLMSAVLGLALTALVGLLERAVLRRHSPTAQGKLKS</sequence>
<accession>A0A2U8FPC9</accession>
<keyword evidence="2 7" id="KW-0813">Transport</keyword>
<dbReference type="AlphaFoldDB" id="A0A2U8FPC9"/>
<dbReference type="CDD" id="cd06261">
    <property type="entry name" value="TM_PBP2"/>
    <property type="match status" value="1"/>
</dbReference>
<evidence type="ECO:0000256" key="7">
    <source>
        <dbReference type="RuleBase" id="RU363032"/>
    </source>
</evidence>
<evidence type="ECO:0000313" key="11">
    <source>
        <dbReference type="Proteomes" id="UP000244892"/>
    </source>
</evidence>
<dbReference type="InterPro" id="IPR000515">
    <property type="entry name" value="MetI-like"/>
</dbReference>
<feature type="transmembrane region" description="Helical" evidence="7">
    <location>
        <begin position="33"/>
        <end position="51"/>
    </location>
</feature>
<reference evidence="10 11" key="1">
    <citation type="submission" date="2018-05" db="EMBL/GenBank/DDBJ databases">
        <title>complete genome sequence of Aquabacterium olei NBRC 110486.</title>
        <authorList>
            <person name="Tang B."/>
            <person name="Chang J."/>
            <person name="Zhang L."/>
            <person name="Yang H."/>
        </authorList>
    </citation>
    <scope>NUCLEOTIDE SEQUENCE [LARGE SCALE GENOMIC DNA]</scope>
    <source>
        <strain evidence="10 11">NBRC 110486</strain>
    </source>
</reference>
<feature type="domain" description="ABC transmembrane type-1" evidence="9">
    <location>
        <begin position="114"/>
        <end position="303"/>
    </location>
</feature>
<dbReference type="PANTHER" id="PTHR30151:SF20">
    <property type="entry name" value="ABC TRANSPORTER PERMEASE PROTEIN HI_0355-RELATED"/>
    <property type="match status" value="1"/>
</dbReference>
<keyword evidence="3" id="KW-1003">Cell membrane</keyword>
<organism evidence="10 11">
    <name type="scientific">Aquabacterium olei</name>
    <dbReference type="NCBI Taxonomy" id="1296669"/>
    <lineage>
        <taxon>Bacteria</taxon>
        <taxon>Pseudomonadati</taxon>
        <taxon>Pseudomonadota</taxon>
        <taxon>Betaproteobacteria</taxon>
        <taxon>Burkholderiales</taxon>
        <taxon>Aquabacterium</taxon>
    </lineage>
</organism>
<keyword evidence="5 7" id="KW-1133">Transmembrane helix</keyword>
<evidence type="ECO:0000259" key="9">
    <source>
        <dbReference type="PROSITE" id="PS50928"/>
    </source>
</evidence>
<gene>
    <name evidence="10" type="ORF">DEH84_01010</name>
</gene>
<comment type="subcellular location">
    <subcellularLocation>
        <location evidence="1 7">Cell membrane</location>
        <topology evidence="1 7">Multi-pass membrane protein</topology>
    </subcellularLocation>
</comment>
<dbReference type="GO" id="GO:0055085">
    <property type="term" value="P:transmembrane transport"/>
    <property type="evidence" value="ECO:0007669"/>
    <property type="project" value="InterPro"/>
</dbReference>
<dbReference type="PANTHER" id="PTHR30151">
    <property type="entry name" value="ALKANE SULFONATE ABC TRANSPORTER-RELATED, MEMBRANE SUBUNIT"/>
    <property type="match status" value="1"/>
</dbReference>